<evidence type="ECO:0000256" key="3">
    <source>
        <dbReference type="ARBA" id="ARBA00022555"/>
    </source>
</evidence>
<comment type="function">
    <text evidence="11 18">Catalyzes the ATP-dependent transfer of a sulfur to tRNA to produce 4-thiouridine in position 8 of tRNAs, which functions as a near-UV photosensor. Also catalyzes the transfer of sulfur to the sulfur carrier protein ThiS, forming ThiS-thiocarboxylate. This is a step in the synthesis of thiazole, in the thiamine biosynthesis pathway. The sulfur is donated as persulfide by IscS.</text>
</comment>
<evidence type="ECO:0000256" key="19">
    <source>
        <dbReference type="SAM" id="Coils"/>
    </source>
</evidence>
<dbReference type="GO" id="GO:0002937">
    <property type="term" value="P:tRNA 4-thiouridine biosynthesis"/>
    <property type="evidence" value="ECO:0007669"/>
    <property type="project" value="TreeGrafter"/>
</dbReference>
<dbReference type="HOGENOM" id="CLU_037952_4_0_14"/>
<dbReference type="InterPro" id="IPR004114">
    <property type="entry name" value="THUMP_dom"/>
</dbReference>
<evidence type="ECO:0000256" key="1">
    <source>
        <dbReference type="ARBA" id="ARBA00004496"/>
    </source>
</evidence>
<dbReference type="STRING" id="29554.MCAN360_0349"/>
<evidence type="ECO:0000256" key="8">
    <source>
        <dbReference type="ARBA" id="ARBA00022977"/>
    </source>
</evidence>
<comment type="catalytic activity">
    <reaction evidence="10 18">
        <text>[ThiS sulfur-carrier protein]-C-terminal Gly-Gly-AMP + S-sulfanyl-L-cysteinyl-[cysteine desulfurase] + AH2 = [ThiS sulfur-carrier protein]-C-terminal-Gly-aminoethanethioate + L-cysteinyl-[cysteine desulfurase] + A + AMP + 2 H(+)</text>
        <dbReference type="Rhea" id="RHEA:43340"/>
        <dbReference type="Rhea" id="RHEA-COMP:12157"/>
        <dbReference type="Rhea" id="RHEA-COMP:12158"/>
        <dbReference type="Rhea" id="RHEA-COMP:12910"/>
        <dbReference type="Rhea" id="RHEA-COMP:19908"/>
        <dbReference type="ChEBI" id="CHEBI:13193"/>
        <dbReference type="ChEBI" id="CHEBI:15378"/>
        <dbReference type="ChEBI" id="CHEBI:17499"/>
        <dbReference type="ChEBI" id="CHEBI:29950"/>
        <dbReference type="ChEBI" id="CHEBI:61963"/>
        <dbReference type="ChEBI" id="CHEBI:90618"/>
        <dbReference type="ChEBI" id="CHEBI:232372"/>
        <dbReference type="ChEBI" id="CHEBI:456215"/>
    </reaction>
</comment>
<feature type="binding site" evidence="18">
    <location>
        <begin position="221"/>
        <end position="222"/>
    </location>
    <ligand>
        <name>ATP</name>
        <dbReference type="ChEBI" id="CHEBI:30616"/>
    </ligand>
</feature>
<evidence type="ECO:0000256" key="4">
    <source>
        <dbReference type="ARBA" id="ARBA00022679"/>
    </source>
</evidence>
<dbReference type="InterPro" id="IPR049961">
    <property type="entry name" value="ThiI_N"/>
</dbReference>
<dbReference type="SMART" id="SM00981">
    <property type="entry name" value="THUMP"/>
    <property type="match status" value="1"/>
</dbReference>
<dbReference type="GO" id="GO:0009228">
    <property type="term" value="P:thiamine biosynthetic process"/>
    <property type="evidence" value="ECO:0007669"/>
    <property type="project" value="UniProtKB-KW"/>
</dbReference>
<dbReference type="KEGG" id="mcan:MCAN360_0349"/>
<evidence type="ECO:0000313" key="21">
    <source>
        <dbReference type="EMBL" id="BAP39533.1"/>
    </source>
</evidence>
<dbReference type="GO" id="GO:0009229">
    <property type="term" value="P:thiamine diphosphate biosynthetic process"/>
    <property type="evidence" value="ECO:0007669"/>
    <property type="project" value="UniProtKB-UniRule"/>
</dbReference>
<dbReference type="InterPro" id="IPR014729">
    <property type="entry name" value="Rossmann-like_a/b/a_fold"/>
</dbReference>
<keyword evidence="22" id="KW-1185">Reference proteome</keyword>
<dbReference type="InterPro" id="IPR049962">
    <property type="entry name" value="THUMP_ThiI"/>
</dbReference>
<dbReference type="CDD" id="cd11716">
    <property type="entry name" value="THUMP_ThiI"/>
    <property type="match status" value="1"/>
</dbReference>
<organism evidence="21 22">
    <name type="scientific">Metamycoplasma canadense</name>
    <dbReference type="NCBI Taxonomy" id="29554"/>
    <lineage>
        <taxon>Bacteria</taxon>
        <taxon>Bacillati</taxon>
        <taxon>Mycoplasmatota</taxon>
        <taxon>Mycoplasmoidales</taxon>
        <taxon>Metamycoplasmataceae</taxon>
        <taxon>Metamycoplasma</taxon>
    </lineage>
</organism>
<keyword evidence="8 18" id="KW-0784">Thiamine biosynthesis</keyword>
<comment type="pathway">
    <text evidence="18">Cofactor biosynthesis; thiamine diphosphate biosynthesis.</text>
</comment>
<evidence type="ECO:0000256" key="6">
    <source>
        <dbReference type="ARBA" id="ARBA00022840"/>
    </source>
</evidence>
<proteinExistence type="inferred from homology"/>
<dbReference type="Pfam" id="PF22025">
    <property type="entry name" value="ThiI_fer"/>
    <property type="match status" value="1"/>
</dbReference>
<comment type="subcellular location">
    <subcellularLocation>
        <location evidence="1 18">Cytoplasm</location>
    </subcellularLocation>
</comment>
<dbReference type="SUPFAM" id="SSF52402">
    <property type="entry name" value="Adenine nucleotide alpha hydrolases-like"/>
    <property type="match status" value="1"/>
</dbReference>
<protein>
    <recommendedName>
        <fullName evidence="14 18">Probable tRNA sulfurtransferase</fullName>
        <ecNumber evidence="13 18">2.8.1.4</ecNumber>
    </recommendedName>
    <alternativeName>
        <fullName evidence="15 18">Sulfur carrier protein ThiS sulfurtransferase</fullName>
    </alternativeName>
    <alternativeName>
        <fullName evidence="16 18">Thiamine biosynthesis protein ThiI</fullName>
    </alternativeName>
    <alternativeName>
        <fullName evidence="17 18">tRNA 4-thiouridine synthase</fullName>
    </alternativeName>
</protein>
<dbReference type="Pfam" id="PF02926">
    <property type="entry name" value="THUMP"/>
    <property type="match status" value="1"/>
</dbReference>
<dbReference type="PROSITE" id="PS51165">
    <property type="entry name" value="THUMP"/>
    <property type="match status" value="1"/>
</dbReference>
<dbReference type="EC" id="2.8.1.4" evidence="13 18"/>
<dbReference type="CDD" id="cd01712">
    <property type="entry name" value="PPase_ThiI"/>
    <property type="match status" value="1"/>
</dbReference>
<dbReference type="GO" id="GO:0005829">
    <property type="term" value="C:cytosol"/>
    <property type="evidence" value="ECO:0007669"/>
    <property type="project" value="TreeGrafter"/>
</dbReference>
<keyword evidence="5 18" id="KW-0547">Nucleotide-binding</keyword>
<evidence type="ECO:0000256" key="13">
    <source>
        <dbReference type="ARBA" id="ARBA00066827"/>
    </source>
</evidence>
<evidence type="ECO:0000256" key="11">
    <source>
        <dbReference type="ARBA" id="ARBA00058382"/>
    </source>
</evidence>
<evidence type="ECO:0000313" key="22">
    <source>
        <dbReference type="Proteomes" id="UP000031641"/>
    </source>
</evidence>
<dbReference type="NCBIfam" id="TIGR00342">
    <property type="entry name" value="tRNA uracil 4-sulfurtransferase ThiI"/>
    <property type="match status" value="1"/>
</dbReference>
<dbReference type="Gene3D" id="3.30.2130.30">
    <property type="match status" value="1"/>
</dbReference>
<feature type="coiled-coil region" evidence="19">
    <location>
        <begin position="371"/>
        <end position="398"/>
    </location>
</feature>
<dbReference type="InterPro" id="IPR020536">
    <property type="entry name" value="ThiI_AANH"/>
</dbReference>
<dbReference type="GO" id="GO:0140741">
    <property type="term" value="F:tRNA-uracil-4 sulfurtransferase activity"/>
    <property type="evidence" value="ECO:0007669"/>
    <property type="project" value="UniProtKB-EC"/>
</dbReference>
<dbReference type="Proteomes" id="UP000031641">
    <property type="component" value="Chromosome"/>
</dbReference>
<evidence type="ECO:0000256" key="15">
    <source>
        <dbReference type="ARBA" id="ARBA00075337"/>
    </source>
</evidence>
<keyword evidence="7 18" id="KW-0694">RNA-binding</keyword>
<evidence type="ECO:0000256" key="7">
    <source>
        <dbReference type="ARBA" id="ARBA00022884"/>
    </source>
</evidence>
<dbReference type="GO" id="GO:0000049">
    <property type="term" value="F:tRNA binding"/>
    <property type="evidence" value="ECO:0007669"/>
    <property type="project" value="UniProtKB-UniRule"/>
</dbReference>
<dbReference type="AlphaFoldDB" id="A0A077L949"/>
<accession>A0A077L949</accession>
<sequence>MHKKNYELNQRKIKRKKIENMQFDEKEILIRYGELTLKGENKKDFITQLKRNLELYIPKNELKIEYDRAFCKFTKSNLDSLKYIFGISSYSIVYKTETKIEEIEKIVNKICLENSFESFAIKARRHNKNFYLTSHEINMHFGNFILTNFKDKKVNLTNADLFIYIEIRDKYSYIFSEYIEGLGGMPVCSSGRILHLISGGIDSPVAANLLQKRGLKVSFLNFITPPHTDKKTTDKINEIIKLLSKYQGTATLFQINYTKLMNYIGLVSNQKYKITLMRRSFYRIAEKIAIRYNIKAISNGENLAQVASQTLESIYTISEVCNLPIFRPLLSFDKNETIKIAEKIKTMEISIQKACETCELFAPKFPITKPTREEAIKLEKELSELNKLEDEAIEQMEIIKF</sequence>
<evidence type="ECO:0000256" key="5">
    <source>
        <dbReference type="ARBA" id="ARBA00022741"/>
    </source>
</evidence>
<keyword evidence="2 18" id="KW-0963">Cytoplasm</keyword>
<keyword evidence="3 18" id="KW-0820">tRNA-binding</keyword>
<comment type="similarity">
    <text evidence="12 18">Belongs to the ThiI family.</text>
</comment>
<feature type="binding site" evidence="18">
    <location>
        <position position="309"/>
    </location>
    <ligand>
        <name>ATP</name>
        <dbReference type="ChEBI" id="CHEBI:30616"/>
    </ligand>
</feature>
<keyword evidence="6 18" id="KW-0067">ATP-binding</keyword>
<dbReference type="Pfam" id="PF02568">
    <property type="entry name" value="ThiI"/>
    <property type="match status" value="1"/>
</dbReference>
<keyword evidence="4 18" id="KW-0808">Transferase</keyword>
<evidence type="ECO:0000256" key="17">
    <source>
        <dbReference type="ARBA" id="ARBA00080570"/>
    </source>
</evidence>
<dbReference type="GO" id="GO:0005524">
    <property type="term" value="F:ATP binding"/>
    <property type="evidence" value="ECO:0007669"/>
    <property type="project" value="UniProtKB-UniRule"/>
</dbReference>
<feature type="binding site" evidence="18">
    <location>
        <position position="300"/>
    </location>
    <ligand>
        <name>ATP</name>
        <dbReference type="ChEBI" id="CHEBI:30616"/>
    </ligand>
</feature>
<name>A0A077L949_9BACT</name>
<dbReference type="GO" id="GO:0052837">
    <property type="term" value="P:thiazole biosynthetic process"/>
    <property type="evidence" value="ECO:0007669"/>
    <property type="project" value="TreeGrafter"/>
</dbReference>
<dbReference type="InterPro" id="IPR003720">
    <property type="entry name" value="tRNA_STrfase"/>
</dbReference>
<dbReference type="HAMAP" id="MF_00021">
    <property type="entry name" value="ThiI"/>
    <property type="match status" value="1"/>
</dbReference>
<gene>
    <name evidence="18 21" type="primary">thiI</name>
    <name evidence="21" type="ORF">MCAN360_0349</name>
</gene>
<comment type="catalytic activity">
    <reaction evidence="9 18">
        <text>[ThiI sulfur-carrier protein]-S-sulfanyl-L-cysteine + a uridine in tRNA + 2 reduced [2Fe-2S]-[ferredoxin] + ATP + H(+) = [ThiI sulfur-carrier protein]-L-cysteine + a 4-thiouridine in tRNA + 2 oxidized [2Fe-2S]-[ferredoxin] + AMP + diphosphate</text>
        <dbReference type="Rhea" id="RHEA:24176"/>
        <dbReference type="Rhea" id="RHEA-COMP:10000"/>
        <dbReference type="Rhea" id="RHEA-COMP:10001"/>
        <dbReference type="Rhea" id="RHEA-COMP:13337"/>
        <dbReference type="Rhea" id="RHEA-COMP:13338"/>
        <dbReference type="Rhea" id="RHEA-COMP:13339"/>
        <dbReference type="Rhea" id="RHEA-COMP:13340"/>
        <dbReference type="ChEBI" id="CHEBI:15378"/>
        <dbReference type="ChEBI" id="CHEBI:29950"/>
        <dbReference type="ChEBI" id="CHEBI:30616"/>
        <dbReference type="ChEBI" id="CHEBI:33019"/>
        <dbReference type="ChEBI" id="CHEBI:33737"/>
        <dbReference type="ChEBI" id="CHEBI:33738"/>
        <dbReference type="ChEBI" id="CHEBI:61963"/>
        <dbReference type="ChEBI" id="CHEBI:65315"/>
        <dbReference type="ChEBI" id="CHEBI:136798"/>
        <dbReference type="ChEBI" id="CHEBI:456215"/>
        <dbReference type="EC" id="2.8.1.4"/>
    </reaction>
</comment>
<reference evidence="22" key="1">
    <citation type="journal article" date="2014" name="Genome Announc.">
        <title>Complete Genome Sequence of Mycoplasma canadense Strain HAZ 360_1 from Bovine Mastitic Milk in Japan.</title>
        <authorList>
            <person name="Hata E."/>
        </authorList>
    </citation>
    <scope>NUCLEOTIDE SEQUENCE [LARGE SCALE GENOMIC DNA]</scope>
    <source>
        <strain evidence="22">HAZ360_1</strain>
    </source>
</reference>
<keyword evidence="19" id="KW-0175">Coiled coil</keyword>
<evidence type="ECO:0000256" key="9">
    <source>
        <dbReference type="ARBA" id="ARBA00050570"/>
    </source>
</evidence>
<dbReference type="UniPathway" id="UPA00060"/>
<dbReference type="PANTHER" id="PTHR43209:SF1">
    <property type="entry name" value="TRNA SULFURTRANSFERASE"/>
    <property type="match status" value="1"/>
</dbReference>
<evidence type="ECO:0000256" key="10">
    <source>
        <dbReference type="ARBA" id="ARBA00052330"/>
    </source>
</evidence>
<dbReference type="PANTHER" id="PTHR43209">
    <property type="entry name" value="TRNA SULFURTRANSFERASE"/>
    <property type="match status" value="1"/>
</dbReference>
<evidence type="ECO:0000256" key="2">
    <source>
        <dbReference type="ARBA" id="ARBA00022490"/>
    </source>
</evidence>
<feature type="domain" description="THUMP" evidence="20">
    <location>
        <begin position="75"/>
        <end position="178"/>
    </location>
</feature>
<dbReference type="FunFam" id="3.40.50.620:FF:000053">
    <property type="entry name" value="Probable tRNA sulfurtransferase"/>
    <property type="match status" value="1"/>
</dbReference>
<evidence type="ECO:0000256" key="16">
    <source>
        <dbReference type="ARBA" id="ARBA00077849"/>
    </source>
</evidence>
<dbReference type="GO" id="GO:0004810">
    <property type="term" value="F:CCA tRNA nucleotidyltransferase activity"/>
    <property type="evidence" value="ECO:0007669"/>
    <property type="project" value="InterPro"/>
</dbReference>
<dbReference type="Gene3D" id="3.40.50.620">
    <property type="entry name" value="HUPs"/>
    <property type="match status" value="1"/>
</dbReference>
<dbReference type="EMBL" id="AP014631">
    <property type="protein sequence ID" value="BAP39533.1"/>
    <property type="molecule type" value="Genomic_DNA"/>
</dbReference>
<dbReference type="SUPFAM" id="SSF143437">
    <property type="entry name" value="THUMP domain-like"/>
    <property type="match status" value="1"/>
</dbReference>
<evidence type="ECO:0000256" key="18">
    <source>
        <dbReference type="HAMAP-Rule" id="MF_00021"/>
    </source>
</evidence>
<evidence type="ECO:0000256" key="14">
    <source>
        <dbReference type="ARBA" id="ARBA00071867"/>
    </source>
</evidence>
<evidence type="ECO:0000256" key="12">
    <source>
        <dbReference type="ARBA" id="ARBA00061472"/>
    </source>
</evidence>
<feature type="binding site" evidence="18">
    <location>
        <begin position="196"/>
        <end position="197"/>
    </location>
    <ligand>
        <name>ATP</name>
        <dbReference type="ChEBI" id="CHEBI:30616"/>
    </ligand>
</feature>
<dbReference type="InterPro" id="IPR054173">
    <property type="entry name" value="ThiI_fer"/>
</dbReference>
<feature type="binding site" evidence="18">
    <location>
        <position position="278"/>
    </location>
    <ligand>
        <name>ATP</name>
        <dbReference type="ChEBI" id="CHEBI:30616"/>
    </ligand>
</feature>
<evidence type="ECO:0000259" key="20">
    <source>
        <dbReference type="PROSITE" id="PS51165"/>
    </source>
</evidence>
<dbReference type="InterPro" id="IPR050102">
    <property type="entry name" value="tRNA_sulfurtransferase_ThiI"/>
</dbReference>